<sequence length="257" mass="28654">MPDDGHNAEKGQIPTNLRLLLILEEVAQAGVPVSASSLADALNLPKPTMHRLLTTAEEQGFLQRDIDGRSFGPGKRMRTLSANTLSSQRIRTERLVIMKKLAEVVEETCNLAAPGRFGMVYLDRVETHWPLRIQLPVGTKVPLHATASGKMYLSSLRSDKLDRFLKWLELPKVTEQTIISTDALFEELALTRGRGYATDNEEFMIGMTAIAVPINDSQGRLQTTLSIHAPTQRHSVESLARQLPELRIAARRLEELL</sequence>
<dbReference type="Proteomes" id="UP001210720">
    <property type="component" value="Unassembled WGS sequence"/>
</dbReference>
<keyword evidence="1" id="KW-0805">Transcription regulation</keyword>
<dbReference type="PROSITE" id="PS51078">
    <property type="entry name" value="ICLR_ED"/>
    <property type="match status" value="1"/>
</dbReference>
<dbReference type="PANTHER" id="PTHR30136">
    <property type="entry name" value="HELIX-TURN-HELIX TRANSCRIPTIONAL REGULATOR, ICLR FAMILY"/>
    <property type="match status" value="1"/>
</dbReference>
<dbReference type="InterPro" id="IPR014757">
    <property type="entry name" value="Tscrpt_reg_IclR_C"/>
</dbReference>
<dbReference type="Gene3D" id="1.10.10.10">
    <property type="entry name" value="Winged helix-like DNA-binding domain superfamily/Winged helix DNA-binding domain"/>
    <property type="match status" value="1"/>
</dbReference>
<keyword evidence="2" id="KW-0238">DNA-binding</keyword>
<comment type="caution">
    <text evidence="6">The sequence shown here is derived from an EMBL/GenBank/DDBJ whole genome shotgun (WGS) entry which is preliminary data.</text>
</comment>
<accession>A0ABT4XU90</accession>
<dbReference type="Pfam" id="PF09339">
    <property type="entry name" value="HTH_IclR"/>
    <property type="match status" value="1"/>
</dbReference>
<evidence type="ECO:0000259" key="4">
    <source>
        <dbReference type="PROSITE" id="PS51077"/>
    </source>
</evidence>
<feature type="domain" description="IclR-ED" evidence="5">
    <location>
        <begin position="76"/>
        <end position="257"/>
    </location>
</feature>
<dbReference type="SUPFAM" id="SSF55781">
    <property type="entry name" value="GAF domain-like"/>
    <property type="match status" value="1"/>
</dbReference>
<keyword evidence="3" id="KW-0804">Transcription</keyword>
<dbReference type="Gene3D" id="3.30.450.40">
    <property type="match status" value="1"/>
</dbReference>
<name>A0ABT4XU90_9RHOB</name>
<reference evidence="6 7" key="1">
    <citation type="submission" date="2023-01" db="EMBL/GenBank/DDBJ databases">
        <title>Thalassococcus onchidii sp. nov., isolated from a marine invertebrate from the South China Sea.</title>
        <authorList>
            <person name="Xu S."/>
            <person name="Liu Z."/>
            <person name="Xu Y."/>
        </authorList>
    </citation>
    <scope>NUCLEOTIDE SEQUENCE [LARGE SCALE GENOMIC DNA]</scope>
    <source>
        <strain evidence="6 7">KCTC 32084</strain>
    </source>
</reference>
<dbReference type="InterPro" id="IPR036390">
    <property type="entry name" value="WH_DNA-bd_sf"/>
</dbReference>
<dbReference type="InterPro" id="IPR005471">
    <property type="entry name" value="Tscrpt_reg_IclR_N"/>
</dbReference>
<proteinExistence type="predicted"/>
<dbReference type="SMART" id="SM00346">
    <property type="entry name" value="HTH_ICLR"/>
    <property type="match status" value="1"/>
</dbReference>
<dbReference type="PROSITE" id="PS51077">
    <property type="entry name" value="HTH_ICLR"/>
    <property type="match status" value="1"/>
</dbReference>
<evidence type="ECO:0000256" key="2">
    <source>
        <dbReference type="ARBA" id="ARBA00023125"/>
    </source>
</evidence>
<evidence type="ECO:0000313" key="6">
    <source>
        <dbReference type="EMBL" id="MDA7425531.1"/>
    </source>
</evidence>
<dbReference type="SUPFAM" id="SSF46785">
    <property type="entry name" value="Winged helix' DNA-binding domain"/>
    <property type="match status" value="1"/>
</dbReference>
<protein>
    <submittedName>
        <fullName evidence="6">IclR family transcriptional regulator</fullName>
    </submittedName>
</protein>
<dbReference type="PANTHER" id="PTHR30136:SF24">
    <property type="entry name" value="HTH-TYPE TRANSCRIPTIONAL REPRESSOR ALLR"/>
    <property type="match status" value="1"/>
</dbReference>
<dbReference type="InterPro" id="IPR036388">
    <property type="entry name" value="WH-like_DNA-bd_sf"/>
</dbReference>
<dbReference type="Pfam" id="PF01614">
    <property type="entry name" value="IclR_C"/>
    <property type="match status" value="1"/>
</dbReference>
<evidence type="ECO:0000256" key="3">
    <source>
        <dbReference type="ARBA" id="ARBA00023163"/>
    </source>
</evidence>
<dbReference type="InterPro" id="IPR050707">
    <property type="entry name" value="HTH_MetabolicPath_Reg"/>
</dbReference>
<evidence type="ECO:0000313" key="7">
    <source>
        <dbReference type="Proteomes" id="UP001210720"/>
    </source>
</evidence>
<gene>
    <name evidence="6" type="ORF">PFY00_12400</name>
</gene>
<dbReference type="RefSeq" id="WP_271432863.1">
    <property type="nucleotide sequence ID" value="NZ_JAQIOY010000003.1"/>
</dbReference>
<organism evidence="6 7">
    <name type="scientific">Thalassococcus lentus</name>
    <dbReference type="NCBI Taxonomy" id="1210524"/>
    <lineage>
        <taxon>Bacteria</taxon>
        <taxon>Pseudomonadati</taxon>
        <taxon>Pseudomonadota</taxon>
        <taxon>Alphaproteobacteria</taxon>
        <taxon>Rhodobacterales</taxon>
        <taxon>Roseobacteraceae</taxon>
        <taxon>Thalassococcus</taxon>
    </lineage>
</organism>
<dbReference type="EMBL" id="JAQIOY010000003">
    <property type="protein sequence ID" value="MDA7425531.1"/>
    <property type="molecule type" value="Genomic_DNA"/>
</dbReference>
<dbReference type="InterPro" id="IPR029016">
    <property type="entry name" value="GAF-like_dom_sf"/>
</dbReference>
<feature type="domain" description="HTH iclR-type" evidence="4">
    <location>
        <begin position="13"/>
        <end position="75"/>
    </location>
</feature>
<evidence type="ECO:0000259" key="5">
    <source>
        <dbReference type="PROSITE" id="PS51078"/>
    </source>
</evidence>
<evidence type="ECO:0000256" key="1">
    <source>
        <dbReference type="ARBA" id="ARBA00023015"/>
    </source>
</evidence>
<keyword evidence="7" id="KW-1185">Reference proteome</keyword>